<keyword evidence="5" id="KW-0964">Secreted</keyword>
<evidence type="ECO:0000256" key="11">
    <source>
        <dbReference type="ARBA" id="ARBA00023157"/>
    </source>
</evidence>
<evidence type="ECO:0000313" key="17">
    <source>
        <dbReference type="EMBL" id="KAK7061390.1"/>
    </source>
</evidence>
<dbReference type="GO" id="GO:0005576">
    <property type="term" value="C:extracellular region"/>
    <property type="evidence" value="ECO:0007669"/>
    <property type="project" value="UniProtKB-SubCell"/>
</dbReference>
<accession>A0AAW0EB02</accession>
<evidence type="ECO:0000256" key="7">
    <source>
        <dbReference type="ARBA" id="ARBA00022723"/>
    </source>
</evidence>
<evidence type="ECO:0000256" key="3">
    <source>
        <dbReference type="ARBA" id="ARBA00010031"/>
    </source>
</evidence>
<evidence type="ECO:0000256" key="13">
    <source>
        <dbReference type="ARBA" id="ARBA00023288"/>
    </source>
</evidence>
<evidence type="ECO:0000256" key="10">
    <source>
        <dbReference type="ARBA" id="ARBA00023136"/>
    </source>
</evidence>
<dbReference type="InterPro" id="IPR008427">
    <property type="entry name" value="Extracellular_membr_CFEM_dom"/>
</dbReference>
<dbReference type="PROSITE" id="PS52012">
    <property type="entry name" value="CFEM"/>
    <property type="match status" value="1"/>
</dbReference>
<proteinExistence type="inferred from homology"/>
<evidence type="ECO:0000256" key="14">
    <source>
        <dbReference type="SAM" id="MobiDB-lite"/>
    </source>
</evidence>
<evidence type="ECO:0000256" key="5">
    <source>
        <dbReference type="ARBA" id="ARBA00022525"/>
    </source>
</evidence>
<gene>
    <name evidence="17" type="ORF">R3P38DRAFT_2829216</name>
</gene>
<keyword evidence="10" id="KW-0472">Membrane</keyword>
<evidence type="ECO:0000256" key="15">
    <source>
        <dbReference type="SAM" id="SignalP"/>
    </source>
</evidence>
<dbReference type="GO" id="GO:0005886">
    <property type="term" value="C:plasma membrane"/>
    <property type="evidence" value="ECO:0007669"/>
    <property type="project" value="UniProtKB-SubCell"/>
</dbReference>
<dbReference type="PANTHER" id="PTHR37928:SF2">
    <property type="entry name" value="GPI ANCHORED CFEM DOMAIN PROTEIN (AFU_ORTHOLOGUE AFUA_6G10580)"/>
    <property type="match status" value="1"/>
</dbReference>
<evidence type="ECO:0000313" key="18">
    <source>
        <dbReference type="Proteomes" id="UP001362999"/>
    </source>
</evidence>
<dbReference type="InterPro" id="IPR051735">
    <property type="entry name" value="CFEM_domain"/>
</dbReference>
<reference evidence="17 18" key="1">
    <citation type="journal article" date="2024" name="J Genomics">
        <title>Draft genome sequencing and assembly of Favolaschia claudopus CIRM-BRFM 2984 isolated from oak limbs.</title>
        <authorList>
            <person name="Navarro D."/>
            <person name="Drula E."/>
            <person name="Chaduli D."/>
            <person name="Cazenave R."/>
            <person name="Ahrendt S."/>
            <person name="Wang J."/>
            <person name="Lipzen A."/>
            <person name="Daum C."/>
            <person name="Barry K."/>
            <person name="Grigoriev I.V."/>
            <person name="Favel A."/>
            <person name="Rosso M.N."/>
            <person name="Martin F."/>
        </authorList>
    </citation>
    <scope>NUCLEOTIDE SEQUENCE [LARGE SCALE GENOMIC DNA]</scope>
    <source>
        <strain evidence="17 18">CIRM-BRFM 2984</strain>
    </source>
</reference>
<dbReference type="AlphaFoldDB" id="A0AAW0EB02"/>
<evidence type="ECO:0000256" key="6">
    <source>
        <dbReference type="ARBA" id="ARBA00022617"/>
    </source>
</evidence>
<keyword evidence="11" id="KW-1015">Disulfide bond</keyword>
<dbReference type="SMART" id="SM00747">
    <property type="entry name" value="CFEM"/>
    <property type="match status" value="1"/>
</dbReference>
<dbReference type="PROSITE" id="PS51257">
    <property type="entry name" value="PROKAR_LIPOPROTEIN"/>
    <property type="match status" value="1"/>
</dbReference>
<dbReference type="Pfam" id="PF05730">
    <property type="entry name" value="CFEM"/>
    <property type="match status" value="1"/>
</dbReference>
<feature type="signal peptide" evidence="15">
    <location>
        <begin position="1"/>
        <end position="19"/>
    </location>
</feature>
<feature type="region of interest" description="Disordered" evidence="14">
    <location>
        <begin position="116"/>
        <end position="136"/>
    </location>
</feature>
<evidence type="ECO:0000256" key="2">
    <source>
        <dbReference type="ARBA" id="ARBA00004613"/>
    </source>
</evidence>
<evidence type="ECO:0000256" key="1">
    <source>
        <dbReference type="ARBA" id="ARBA00004609"/>
    </source>
</evidence>
<evidence type="ECO:0000256" key="9">
    <source>
        <dbReference type="ARBA" id="ARBA00023004"/>
    </source>
</evidence>
<keyword evidence="9" id="KW-0408">Iron</keyword>
<dbReference type="GO" id="GO:0046872">
    <property type="term" value="F:metal ion binding"/>
    <property type="evidence" value="ECO:0007669"/>
    <property type="project" value="UniProtKB-KW"/>
</dbReference>
<evidence type="ECO:0000256" key="4">
    <source>
        <dbReference type="ARBA" id="ARBA00022475"/>
    </source>
</evidence>
<dbReference type="EMBL" id="JAWWNJ010000002">
    <property type="protein sequence ID" value="KAK7061390.1"/>
    <property type="molecule type" value="Genomic_DNA"/>
</dbReference>
<comment type="caution">
    <text evidence="17">The sequence shown here is derived from an EMBL/GenBank/DDBJ whole genome shotgun (WGS) entry which is preliminary data.</text>
</comment>
<dbReference type="Proteomes" id="UP001362999">
    <property type="component" value="Unassembled WGS sequence"/>
</dbReference>
<comment type="subcellular location">
    <subcellularLocation>
        <location evidence="1">Cell membrane</location>
        <topology evidence="1">Lipid-anchor</topology>
        <topology evidence="1">GPI-anchor</topology>
    </subcellularLocation>
    <subcellularLocation>
        <location evidence="2">Secreted</location>
    </subcellularLocation>
</comment>
<keyword evidence="4" id="KW-1003">Cell membrane</keyword>
<keyword evidence="12" id="KW-0325">Glycoprotein</keyword>
<name>A0AAW0EB02_9AGAR</name>
<evidence type="ECO:0000259" key="16">
    <source>
        <dbReference type="PROSITE" id="PS52012"/>
    </source>
</evidence>
<feature type="chain" id="PRO_5043631538" description="CFEM domain-containing protein" evidence="15">
    <location>
        <begin position="20"/>
        <end position="161"/>
    </location>
</feature>
<sequence length="161" mass="15898">MRLTALHASLCLFLACSAAIHSPRQQPPGFPSCANDCLNNPANLEGCQPTDETCLCKSLPFVQTTFACILAACNSTADQQSAIAGAESLCLDFGVTLTAESSAIVAGLSTIASGATTTGGPSQSTSSTPAAAPSTGSGQQLAGGLFVSTALVVGMAAALSV</sequence>
<keyword evidence="7" id="KW-0479">Metal-binding</keyword>
<feature type="domain" description="CFEM" evidence="16">
    <location>
        <begin position="6"/>
        <end position="119"/>
    </location>
</feature>
<keyword evidence="18" id="KW-1185">Reference proteome</keyword>
<keyword evidence="6" id="KW-0349">Heme</keyword>
<evidence type="ECO:0000256" key="12">
    <source>
        <dbReference type="ARBA" id="ARBA00023180"/>
    </source>
</evidence>
<comment type="similarity">
    <text evidence="3">Belongs to the RBT5 family.</text>
</comment>
<protein>
    <recommendedName>
        <fullName evidence="16">CFEM domain-containing protein</fullName>
    </recommendedName>
</protein>
<keyword evidence="13" id="KW-0449">Lipoprotein</keyword>
<organism evidence="17 18">
    <name type="scientific">Favolaschia claudopus</name>
    <dbReference type="NCBI Taxonomy" id="2862362"/>
    <lineage>
        <taxon>Eukaryota</taxon>
        <taxon>Fungi</taxon>
        <taxon>Dikarya</taxon>
        <taxon>Basidiomycota</taxon>
        <taxon>Agaricomycotina</taxon>
        <taxon>Agaricomycetes</taxon>
        <taxon>Agaricomycetidae</taxon>
        <taxon>Agaricales</taxon>
        <taxon>Marasmiineae</taxon>
        <taxon>Mycenaceae</taxon>
        <taxon>Favolaschia</taxon>
    </lineage>
</organism>
<evidence type="ECO:0000256" key="8">
    <source>
        <dbReference type="ARBA" id="ARBA00022729"/>
    </source>
</evidence>
<dbReference type="PANTHER" id="PTHR37928">
    <property type="entry name" value="CFEM DOMAIN PROTEIN (AFU_ORTHOLOGUE AFUA_6G14090)"/>
    <property type="match status" value="1"/>
</dbReference>
<keyword evidence="8 15" id="KW-0732">Signal</keyword>